<keyword evidence="5" id="KW-0406">Ion transport</keyword>
<dbReference type="STRING" id="1424334.W822_00040"/>
<feature type="domain" description="ShlB POTRA" evidence="10">
    <location>
        <begin position="181"/>
        <end position="232"/>
    </location>
</feature>
<keyword evidence="3" id="KW-1134">Transmembrane beta strand</keyword>
<dbReference type="PATRIC" id="fig|1424334.3.peg.8"/>
<comment type="similarity">
    <text evidence="2">Belongs to the TPS (TC 1.B.20) family.</text>
</comment>
<gene>
    <name evidence="11" type="ORF">W822_00040</name>
</gene>
<evidence type="ECO:0000256" key="7">
    <source>
        <dbReference type="ARBA" id="ARBA00023237"/>
    </source>
</evidence>
<dbReference type="eggNOG" id="COG2831">
    <property type="taxonomic scope" value="Bacteria"/>
</dbReference>
<dbReference type="OrthoDB" id="290122at2"/>
<evidence type="ECO:0000256" key="1">
    <source>
        <dbReference type="ARBA" id="ARBA00004442"/>
    </source>
</evidence>
<keyword evidence="6" id="KW-0472">Membrane</keyword>
<dbReference type="Pfam" id="PF03865">
    <property type="entry name" value="ShlB"/>
    <property type="match status" value="1"/>
</dbReference>
<dbReference type="Pfam" id="PF17287">
    <property type="entry name" value="POTRA_3"/>
    <property type="match status" value="1"/>
</dbReference>
<dbReference type="InterPro" id="IPR027282">
    <property type="entry name" value="TPS"/>
</dbReference>
<dbReference type="EMBL" id="AYXT01000001">
    <property type="protein sequence ID" value="ETF03653.1"/>
    <property type="molecule type" value="Genomic_DNA"/>
</dbReference>
<protein>
    <submittedName>
        <fullName evidence="11">Membrane protein</fullName>
    </submittedName>
</protein>
<keyword evidence="5" id="KW-0813">Transport</keyword>
<evidence type="ECO:0000313" key="11">
    <source>
        <dbReference type="EMBL" id="ETF03653.1"/>
    </source>
</evidence>
<evidence type="ECO:0000313" key="12">
    <source>
        <dbReference type="Proteomes" id="UP000018733"/>
    </source>
</evidence>
<dbReference type="Pfam" id="PF08479">
    <property type="entry name" value="POTRA_2"/>
    <property type="match status" value="1"/>
</dbReference>
<evidence type="ECO:0000256" key="5">
    <source>
        <dbReference type="ARBA" id="ARBA00023065"/>
    </source>
</evidence>
<dbReference type="InterPro" id="IPR005565">
    <property type="entry name" value="Hemolysn_activator_HlyB_C"/>
</dbReference>
<dbReference type="GO" id="GO:0008320">
    <property type="term" value="F:protein transmembrane transporter activity"/>
    <property type="evidence" value="ECO:0007669"/>
    <property type="project" value="TreeGrafter"/>
</dbReference>
<accession>V8QWD6</accession>
<evidence type="ECO:0000256" key="3">
    <source>
        <dbReference type="ARBA" id="ARBA00022452"/>
    </source>
</evidence>
<dbReference type="PANTHER" id="PTHR34597">
    <property type="entry name" value="SLR1661 PROTEIN"/>
    <property type="match status" value="1"/>
</dbReference>
<feature type="domain" description="Haemolysin activator HlyB C-terminal" evidence="8">
    <location>
        <begin position="237"/>
        <end position="555"/>
    </location>
</feature>
<dbReference type="GO" id="GO:0098046">
    <property type="term" value="C:type V protein secretion system complex"/>
    <property type="evidence" value="ECO:0007669"/>
    <property type="project" value="TreeGrafter"/>
</dbReference>
<reference evidence="11 12" key="1">
    <citation type="journal article" date="2014" name="Genome Announc.">
        <title>Draft Genome Sequence of Advenella kashmirensis Strain W13003, a Polycyclic Aromatic Hydrocarbon-Degrading Bacterium.</title>
        <authorList>
            <person name="Wang X."/>
            <person name="Jin D."/>
            <person name="Zhou L."/>
            <person name="Wu L."/>
            <person name="An W."/>
            <person name="Zhao L."/>
        </authorList>
    </citation>
    <scope>NUCLEOTIDE SEQUENCE [LARGE SCALE GENOMIC DNA]</scope>
    <source>
        <strain evidence="11 12">W13003</strain>
    </source>
</reference>
<comment type="caution">
    <text evidence="11">The sequence shown here is derived from an EMBL/GenBank/DDBJ whole genome shotgun (WGS) entry which is preliminary data.</text>
</comment>
<comment type="subcellular location">
    <subcellularLocation>
        <location evidence="1">Cell outer membrane</location>
    </subcellularLocation>
</comment>
<dbReference type="Gene3D" id="3.10.20.310">
    <property type="entry name" value="membrane protein fhac"/>
    <property type="match status" value="1"/>
</dbReference>
<dbReference type="HOGENOM" id="CLU_020581_2_0_4"/>
<dbReference type="GO" id="GO:0009279">
    <property type="term" value="C:cell outer membrane"/>
    <property type="evidence" value="ECO:0007669"/>
    <property type="project" value="UniProtKB-SubCell"/>
</dbReference>
<evidence type="ECO:0000256" key="2">
    <source>
        <dbReference type="ARBA" id="ARBA00009055"/>
    </source>
</evidence>
<feature type="domain" description="Polypeptide-transport-associated ShlB-type" evidence="9">
    <location>
        <begin position="125"/>
        <end position="177"/>
    </location>
</feature>
<dbReference type="Proteomes" id="UP000018733">
    <property type="component" value="Unassembled WGS sequence"/>
</dbReference>
<evidence type="ECO:0000259" key="9">
    <source>
        <dbReference type="Pfam" id="PF08479"/>
    </source>
</evidence>
<keyword evidence="12" id="KW-1185">Reference proteome</keyword>
<dbReference type="GO" id="GO:0006811">
    <property type="term" value="P:monoatomic ion transport"/>
    <property type="evidence" value="ECO:0007669"/>
    <property type="project" value="UniProtKB-KW"/>
</dbReference>
<name>V8QWD6_9BURK</name>
<dbReference type="PANTHER" id="PTHR34597:SF3">
    <property type="entry name" value="OUTER MEMBRANE TRANSPORTER CDIB"/>
    <property type="match status" value="1"/>
</dbReference>
<proteinExistence type="inferred from homology"/>
<dbReference type="FunFam" id="2.40.160.50:FF:000009">
    <property type="entry name" value="Putative hemolysin activator protein"/>
    <property type="match status" value="1"/>
</dbReference>
<evidence type="ECO:0000259" key="10">
    <source>
        <dbReference type="Pfam" id="PF17287"/>
    </source>
</evidence>
<dbReference type="InterPro" id="IPR051544">
    <property type="entry name" value="TPS_OM_transporter"/>
</dbReference>
<dbReference type="InterPro" id="IPR035251">
    <property type="entry name" value="ShlB_POTRA"/>
</dbReference>
<evidence type="ECO:0000256" key="4">
    <source>
        <dbReference type="ARBA" id="ARBA00022692"/>
    </source>
</evidence>
<dbReference type="PIRSF" id="PIRSF029745">
    <property type="entry name" value="FhaC"/>
    <property type="match status" value="1"/>
</dbReference>
<evidence type="ECO:0000256" key="6">
    <source>
        <dbReference type="ARBA" id="ARBA00023136"/>
    </source>
</evidence>
<dbReference type="Gene3D" id="2.40.160.50">
    <property type="entry name" value="membrane protein fhac: a member of the omp85/tpsb transporter family"/>
    <property type="match status" value="1"/>
</dbReference>
<dbReference type="RefSeq" id="WP_024003081.1">
    <property type="nucleotide sequence ID" value="NZ_KI650979.1"/>
</dbReference>
<dbReference type="InterPro" id="IPR013686">
    <property type="entry name" value="Polypept-transport_assoc_ShlB"/>
</dbReference>
<organism evidence="11 12">
    <name type="scientific">Advenella kashmirensis W13003</name>
    <dbReference type="NCBI Taxonomy" id="1424334"/>
    <lineage>
        <taxon>Bacteria</taxon>
        <taxon>Pseudomonadati</taxon>
        <taxon>Pseudomonadota</taxon>
        <taxon>Betaproteobacteria</taxon>
        <taxon>Burkholderiales</taxon>
        <taxon>Alcaligenaceae</taxon>
    </lineage>
</organism>
<keyword evidence="7" id="KW-0998">Cell outer membrane</keyword>
<dbReference type="AlphaFoldDB" id="V8QWD6"/>
<evidence type="ECO:0000259" key="8">
    <source>
        <dbReference type="Pfam" id="PF03865"/>
    </source>
</evidence>
<keyword evidence="4" id="KW-0812">Transmembrane</keyword>
<sequence length="592" mass="66064">MYFVVKRFRFFVEPLPAVVLAGIFSILFASLSFAQRLEQLDAQRQQQASAHQARIDREQQTPDQQSGLFNELAATDQLGGRRSYVHGEKPCFEIRNVQLDGQHAYRFASTLASITGGRDRGRGLASPIGLCLGAQSIQTLAVRLQDLLIEQGYVTTRVLVAPQDISNGNLTLTVVPGTISALRRTDTSDIRAHFWNAIPISDGDFLNLRDLEQGLENLRRLPSVQADIDIGPGQLPGQSELLINWNQSKPLRVFASVDDAGNKATGKYQAALTVAADHIFTLNDIFYVSDSRTLGNTKNQRRRAGSSGFHYSIPWGYWQLAFNTNRFRYHQLIAASIRPYVYSGESRSTDLTLSRVVWRDNRRKTQMYLKGWERRSYNYIDGTELELQRRRTAGWELGLNHREYLSRATLDVAVAYRRGTGARGAMAAPEEQTGEGTSRFRLVTGSLSLAVPFRIGQQAFRYYGTLRAQWNSTRLVALDQFAIGGRYTVRGFDGEQVLMGERGWAWRNELAMPLQVGVLVGQELYLGLDVGRVGGPASRYLAGNSLAGAVLGIRGQLGKYVNYELFAGKPLHKPETFKTARIASGFSMSIAY</sequence>
<dbReference type="GO" id="GO:0046819">
    <property type="term" value="P:protein secretion by the type V secretion system"/>
    <property type="evidence" value="ECO:0007669"/>
    <property type="project" value="TreeGrafter"/>
</dbReference>